<dbReference type="Proteomes" id="UP000666915">
    <property type="component" value="Unassembled WGS sequence"/>
</dbReference>
<dbReference type="RefSeq" id="WP_208271573.1">
    <property type="nucleotide sequence ID" value="NZ_BAAAGM010000018.1"/>
</dbReference>
<dbReference type="EMBL" id="JAGEOK010000031">
    <property type="protein sequence ID" value="MBO2443269.1"/>
    <property type="molecule type" value="Genomic_DNA"/>
</dbReference>
<comment type="caution">
    <text evidence="1">The sequence shown here is derived from an EMBL/GenBank/DDBJ whole genome shotgun (WGS) entry which is preliminary data.</text>
</comment>
<keyword evidence="2" id="KW-1185">Reference proteome</keyword>
<name>A0ABS3RAK3_9ACTN</name>
<gene>
    <name evidence="1" type="ORF">J4557_37660</name>
</gene>
<proteinExistence type="predicted"/>
<sequence>MNVVSLRPLQNTAWRPAALALVEALKRRGLDAQVYGHGAVRASNPAGEPDPDDPRGALMHPGMRQEVLCRRHKGVLWWLWVWAGPTRQSPPELEPLCPLLETHTAADRIAHVLAVPFTSSPDGGGS</sequence>
<protein>
    <submittedName>
        <fullName evidence="1">Uncharacterized protein</fullName>
    </submittedName>
</protein>
<reference evidence="1 2" key="1">
    <citation type="submission" date="2021-03" db="EMBL/GenBank/DDBJ databases">
        <authorList>
            <person name="Kanchanasin P."/>
            <person name="Saeng-In P."/>
            <person name="Phongsopitanun W."/>
            <person name="Yuki M."/>
            <person name="Kudo T."/>
            <person name="Ohkuma M."/>
            <person name="Tanasupawat S."/>
        </authorList>
    </citation>
    <scope>NUCLEOTIDE SEQUENCE [LARGE SCALE GENOMIC DNA]</scope>
    <source>
        <strain evidence="1 2">L46</strain>
    </source>
</reference>
<organism evidence="1 2">
    <name type="scientific">Actinomadura nitritigenes</name>
    <dbReference type="NCBI Taxonomy" id="134602"/>
    <lineage>
        <taxon>Bacteria</taxon>
        <taxon>Bacillati</taxon>
        <taxon>Actinomycetota</taxon>
        <taxon>Actinomycetes</taxon>
        <taxon>Streptosporangiales</taxon>
        <taxon>Thermomonosporaceae</taxon>
        <taxon>Actinomadura</taxon>
    </lineage>
</organism>
<accession>A0ABS3RAK3</accession>
<evidence type="ECO:0000313" key="1">
    <source>
        <dbReference type="EMBL" id="MBO2443269.1"/>
    </source>
</evidence>
<evidence type="ECO:0000313" key="2">
    <source>
        <dbReference type="Proteomes" id="UP000666915"/>
    </source>
</evidence>